<sequence>MLVIRSRMNPTAIWPIFTPVTKQYDQVARHPQGQGQASAAGAGGHGPAQRAGRAIVCKVGALQAFVRDLGQRLKQQADASGATVVTPLELKKCVLESADLSFLHAKVASIDETDAKYHKPTRKRAAPRKREATDEATPSKPGRKKAKTTAAKARGSEAPPLKPAVEATPAAAAAIQIEEDDNYDSSESEEE</sequence>
<proteinExistence type="predicted"/>
<dbReference type="EMBL" id="SPLM01000111">
    <property type="protein sequence ID" value="TMW58421.1"/>
    <property type="molecule type" value="Genomic_DNA"/>
</dbReference>
<dbReference type="Proteomes" id="UP000794436">
    <property type="component" value="Unassembled WGS sequence"/>
</dbReference>
<feature type="region of interest" description="Disordered" evidence="1">
    <location>
        <begin position="29"/>
        <end position="48"/>
    </location>
</feature>
<evidence type="ECO:0000313" key="3">
    <source>
        <dbReference type="Proteomes" id="UP000794436"/>
    </source>
</evidence>
<organism evidence="2 3">
    <name type="scientific">Pythium oligandrum</name>
    <name type="common">Mycoparasitic fungus</name>
    <dbReference type="NCBI Taxonomy" id="41045"/>
    <lineage>
        <taxon>Eukaryota</taxon>
        <taxon>Sar</taxon>
        <taxon>Stramenopiles</taxon>
        <taxon>Oomycota</taxon>
        <taxon>Peronosporomycetes</taxon>
        <taxon>Pythiales</taxon>
        <taxon>Pythiaceae</taxon>
        <taxon>Pythium</taxon>
    </lineage>
</organism>
<dbReference type="OrthoDB" id="636685at2759"/>
<comment type="caution">
    <text evidence="2">The sequence shown here is derived from an EMBL/GenBank/DDBJ whole genome shotgun (WGS) entry which is preliminary data.</text>
</comment>
<feature type="compositionally biased region" description="Low complexity" evidence="1">
    <location>
        <begin position="164"/>
        <end position="174"/>
    </location>
</feature>
<feature type="region of interest" description="Disordered" evidence="1">
    <location>
        <begin position="115"/>
        <end position="191"/>
    </location>
</feature>
<accession>A0A8K1C8L8</accession>
<dbReference type="AlphaFoldDB" id="A0A8K1C8L8"/>
<feature type="compositionally biased region" description="Basic residues" evidence="1">
    <location>
        <begin position="118"/>
        <end position="127"/>
    </location>
</feature>
<reference evidence="2" key="1">
    <citation type="submission" date="2019-03" db="EMBL/GenBank/DDBJ databases">
        <title>Long read genome sequence of the mycoparasitic Pythium oligandrum ATCC 38472 isolated from sugarbeet rhizosphere.</title>
        <authorList>
            <person name="Gaulin E."/>
        </authorList>
    </citation>
    <scope>NUCLEOTIDE SEQUENCE</scope>
    <source>
        <strain evidence="2">ATCC 38472_TT</strain>
    </source>
</reference>
<feature type="compositionally biased region" description="Low complexity" evidence="1">
    <location>
        <begin position="30"/>
        <end position="40"/>
    </location>
</feature>
<gene>
    <name evidence="2" type="ORF">Poli38472_009980</name>
</gene>
<evidence type="ECO:0000313" key="2">
    <source>
        <dbReference type="EMBL" id="TMW58421.1"/>
    </source>
</evidence>
<protein>
    <submittedName>
        <fullName evidence="2">Uncharacterized protein</fullName>
    </submittedName>
</protein>
<feature type="compositionally biased region" description="Acidic residues" evidence="1">
    <location>
        <begin position="177"/>
        <end position="191"/>
    </location>
</feature>
<keyword evidence="3" id="KW-1185">Reference proteome</keyword>
<name>A0A8K1C8L8_PYTOL</name>
<evidence type="ECO:0000256" key="1">
    <source>
        <dbReference type="SAM" id="MobiDB-lite"/>
    </source>
</evidence>